<dbReference type="InterPro" id="IPR000620">
    <property type="entry name" value="EamA_dom"/>
</dbReference>
<evidence type="ECO:0000256" key="6">
    <source>
        <dbReference type="ARBA" id="ARBA00022989"/>
    </source>
</evidence>
<keyword evidence="11" id="KW-1185">Reference proteome</keyword>
<keyword evidence="6 8" id="KW-1133">Transmembrane helix</keyword>
<dbReference type="SUPFAM" id="SSF103481">
    <property type="entry name" value="Multidrug resistance efflux transporter EmrE"/>
    <property type="match status" value="1"/>
</dbReference>
<dbReference type="GO" id="GO:0005886">
    <property type="term" value="C:plasma membrane"/>
    <property type="evidence" value="ECO:0007669"/>
    <property type="project" value="UniProtKB-SubCell"/>
</dbReference>
<evidence type="ECO:0000256" key="1">
    <source>
        <dbReference type="ARBA" id="ARBA00004651"/>
    </source>
</evidence>
<feature type="transmembrane region" description="Helical" evidence="8">
    <location>
        <begin position="238"/>
        <end position="259"/>
    </location>
</feature>
<comment type="caution">
    <text evidence="10">The sequence shown here is derived from an EMBL/GenBank/DDBJ whole genome shotgun (WGS) entry which is preliminary data.</text>
</comment>
<evidence type="ECO:0000256" key="7">
    <source>
        <dbReference type="ARBA" id="ARBA00023136"/>
    </source>
</evidence>
<dbReference type="InterPro" id="IPR037185">
    <property type="entry name" value="EmrE-like"/>
</dbReference>
<feature type="transmembrane region" description="Helical" evidence="8">
    <location>
        <begin position="177"/>
        <end position="198"/>
    </location>
</feature>
<reference evidence="10 11" key="1">
    <citation type="submission" date="2015-08" db="EMBL/GenBank/DDBJ databases">
        <title>Comparative genomics of the Campylobacter concisus group.</title>
        <authorList>
            <person name="Yee E."/>
            <person name="Chapman M.H."/>
            <person name="Huynh S."/>
            <person name="Bono J.L."/>
            <person name="On S.L."/>
            <person name="St Leger J."/>
            <person name="Foster G."/>
            <person name="Parker C.T."/>
            <person name="Miller W.G."/>
        </authorList>
    </citation>
    <scope>NUCLEOTIDE SEQUENCE [LARGE SCALE GENOMIC DNA]</scope>
    <source>
        <strain evidence="10 11">RM9337</strain>
    </source>
</reference>
<dbReference type="NCBIfam" id="TIGR00688">
    <property type="entry name" value="rarD"/>
    <property type="match status" value="1"/>
</dbReference>
<keyword evidence="5 8" id="KW-0812">Transmembrane</keyword>
<dbReference type="InterPro" id="IPR004626">
    <property type="entry name" value="RarD"/>
</dbReference>
<keyword evidence="4" id="KW-1003">Cell membrane</keyword>
<organism evidence="10 11">
    <name type="scientific">Campylobacter californiensis</name>
    <dbReference type="NCBI Taxonomy" id="1032243"/>
    <lineage>
        <taxon>Bacteria</taxon>
        <taxon>Pseudomonadati</taxon>
        <taxon>Campylobacterota</taxon>
        <taxon>Epsilonproteobacteria</taxon>
        <taxon>Campylobacterales</taxon>
        <taxon>Campylobacteraceae</taxon>
        <taxon>Campylobacter</taxon>
    </lineage>
</organism>
<evidence type="ECO:0000256" key="5">
    <source>
        <dbReference type="ARBA" id="ARBA00022692"/>
    </source>
</evidence>
<feature type="transmembrane region" description="Helical" evidence="8">
    <location>
        <begin position="77"/>
        <end position="97"/>
    </location>
</feature>
<evidence type="ECO:0000259" key="9">
    <source>
        <dbReference type="Pfam" id="PF00892"/>
    </source>
</evidence>
<evidence type="ECO:0000313" key="11">
    <source>
        <dbReference type="Proteomes" id="UP000650616"/>
    </source>
</evidence>
<keyword evidence="7 8" id="KW-0472">Membrane</keyword>
<feature type="domain" description="EamA" evidence="9">
    <location>
        <begin position="8"/>
        <end position="143"/>
    </location>
</feature>
<evidence type="ECO:0000256" key="4">
    <source>
        <dbReference type="ARBA" id="ARBA00022475"/>
    </source>
</evidence>
<sequence length="291" mass="32287">MNESEQKKGLAFGLLAFFLWGCFPLFFRLYSPKIPALEILIHRIIWSIAVLALVLLLTRKFHQVMQLLKDKRTRNALLLSGTLIGLNWWAFVFAVSSGQILEAGLGQFITPLVSIMLGAILLKERISIMAKVAIFMVFAAVVLQVYLIGHLPIVSIVLGVSFAFYGVVRKGLKVPSFAALFVETFLLAPFCLAYFFYLEMTGISHFGVKFDGFLMIMSGLVTIVPLMIYGLATTRVNLNVLGFMQYLIPTMSVGLGIYFGEELSSGKLISFVLIWIALALVSVDGVKRKKG</sequence>
<gene>
    <name evidence="10" type="primary">rarD</name>
    <name evidence="10" type="ORF">CCAL9337_07745</name>
</gene>
<dbReference type="EMBL" id="LIWG01000010">
    <property type="protein sequence ID" value="MBE3608609.1"/>
    <property type="molecule type" value="Genomic_DNA"/>
</dbReference>
<evidence type="ECO:0000313" key="10">
    <source>
        <dbReference type="EMBL" id="MBE3608609.1"/>
    </source>
</evidence>
<dbReference type="Proteomes" id="UP000650616">
    <property type="component" value="Unassembled WGS sequence"/>
</dbReference>
<feature type="transmembrane region" description="Helical" evidence="8">
    <location>
        <begin position="210"/>
        <end position="232"/>
    </location>
</feature>
<dbReference type="PANTHER" id="PTHR22911">
    <property type="entry name" value="ACYL-MALONYL CONDENSING ENZYME-RELATED"/>
    <property type="match status" value="1"/>
</dbReference>
<evidence type="ECO:0000256" key="3">
    <source>
        <dbReference type="ARBA" id="ARBA00022448"/>
    </source>
</evidence>
<feature type="transmembrane region" description="Helical" evidence="8">
    <location>
        <begin position="39"/>
        <end position="57"/>
    </location>
</feature>
<dbReference type="RefSeq" id="WP_170016858.1">
    <property type="nucleotide sequence ID" value="NZ_CP012545.1"/>
</dbReference>
<accession>A0AAW3ZXF5</accession>
<name>A0AAW3ZXF5_9BACT</name>
<proteinExistence type="inferred from homology"/>
<dbReference type="PANTHER" id="PTHR22911:SF137">
    <property type="entry name" value="SOLUTE CARRIER FAMILY 35 MEMBER G2-RELATED"/>
    <property type="match status" value="1"/>
</dbReference>
<feature type="transmembrane region" description="Helical" evidence="8">
    <location>
        <begin position="134"/>
        <end position="165"/>
    </location>
</feature>
<keyword evidence="3" id="KW-0813">Transport</keyword>
<feature type="transmembrane region" description="Helical" evidence="8">
    <location>
        <begin position="268"/>
        <end position="286"/>
    </location>
</feature>
<feature type="transmembrane region" description="Helical" evidence="8">
    <location>
        <begin position="9"/>
        <end position="27"/>
    </location>
</feature>
<protein>
    <submittedName>
        <fullName evidence="10">EamA family transporter RarD</fullName>
    </submittedName>
</protein>
<comment type="subcellular location">
    <subcellularLocation>
        <location evidence="1">Cell membrane</location>
        <topology evidence="1">Multi-pass membrane protein</topology>
    </subcellularLocation>
</comment>
<comment type="similarity">
    <text evidence="2">Belongs to the EamA transporter family.</text>
</comment>
<feature type="transmembrane region" description="Helical" evidence="8">
    <location>
        <begin position="103"/>
        <end position="122"/>
    </location>
</feature>
<dbReference type="Pfam" id="PF00892">
    <property type="entry name" value="EamA"/>
    <property type="match status" value="1"/>
</dbReference>
<evidence type="ECO:0000256" key="2">
    <source>
        <dbReference type="ARBA" id="ARBA00007362"/>
    </source>
</evidence>
<evidence type="ECO:0000256" key="8">
    <source>
        <dbReference type="SAM" id="Phobius"/>
    </source>
</evidence>
<dbReference type="AlphaFoldDB" id="A0AAW3ZXF5"/>